<dbReference type="EMBL" id="LGUG01000012">
    <property type="protein sequence ID" value="KON90507.1"/>
    <property type="molecule type" value="Genomic_DNA"/>
</dbReference>
<organism evidence="1 3">
    <name type="scientific">Aneurinibacillus migulanus</name>
    <name type="common">Bacillus migulanus</name>
    <dbReference type="NCBI Taxonomy" id="47500"/>
    <lineage>
        <taxon>Bacteria</taxon>
        <taxon>Bacillati</taxon>
        <taxon>Bacillota</taxon>
        <taxon>Bacilli</taxon>
        <taxon>Bacillales</taxon>
        <taxon>Paenibacillaceae</taxon>
        <taxon>Aneurinibacillus group</taxon>
        <taxon>Aneurinibacillus</taxon>
    </lineage>
</organism>
<keyword evidence="3" id="KW-1185">Reference proteome</keyword>
<dbReference type="STRING" id="47500.AF333_28935"/>
<evidence type="ECO:0000313" key="4">
    <source>
        <dbReference type="Proteomes" id="UP000182836"/>
    </source>
</evidence>
<dbReference type="AlphaFoldDB" id="A0A0D1WNN2"/>
<name>A0A0D1WNN2_ANEMI</name>
<proteinExistence type="predicted"/>
<evidence type="ECO:0000313" key="2">
    <source>
        <dbReference type="EMBL" id="SDJ77465.1"/>
    </source>
</evidence>
<dbReference type="EMBL" id="FNED01000028">
    <property type="protein sequence ID" value="SDJ77465.1"/>
    <property type="molecule type" value="Genomic_DNA"/>
</dbReference>
<protein>
    <submittedName>
        <fullName evidence="1">Uncharacterized protein</fullName>
    </submittedName>
</protein>
<dbReference type="Proteomes" id="UP000037269">
    <property type="component" value="Unassembled WGS sequence"/>
</dbReference>
<reference evidence="2 4" key="2">
    <citation type="submission" date="2016-10" db="EMBL/GenBank/DDBJ databases">
        <authorList>
            <person name="de Groot N.N."/>
        </authorList>
    </citation>
    <scope>NUCLEOTIDE SEQUENCE [LARGE SCALE GENOMIC DNA]</scope>
    <source>
        <strain evidence="2 4">DSM 2895</strain>
    </source>
</reference>
<dbReference type="PATRIC" id="fig|47500.8.peg.5186"/>
<sequence>MLPHEQMEFELAIDKIKRDMGNHIKLCQVVSESMFEYYKALMDKGFNAQQALQIVIAHGINPGNANR</sequence>
<reference evidence="1 3" key="1">
    <citation type="submission" date="2015-07" db="EMBL/GenBank/DDBJ databases">
        <title>Fjat-14205 dsm 2895.</title>
        <authorList>
            <person name="Liu B."/>
            <person name="Wang J."/>
            <person name="Zhu Y."/>
            <person name="Liu G."/>
            <person name="Chen Q."/>
            <person name="Chen Z."/>
            <person name="Lan J."/>
            <person name="Che J."/>
            <person name="Ge C."/>
            <person name="Shi H."/>
            <person name="Pan Z."/>
            <person name="Liu X."/>
        </authorList>
    </citation>
    <scope>NUCLEOTIDE SEQUENCE [LARGE SCALE GENOMIC DNA]</scope>
    <source>
        <strain evidence="1 3">DSM 2895</strain>
    </source>
</reference>
<dbReference type="RefSeq" id="WP_043063244.1">
    <property type="nucleotide sequence ID" value="NZ_BJOA01000092.1"/>
</dbReference>
<evidence type="ECO:0000313" key="3">
    <source>
        <dbReference type="Proteomes" id="UP000037269"/>
    </source>
</evidence>
<accession>A0A0D1WNN2</accession>
<dbReference type="GeneID" id="42309159"/>
<dbReference type="Proteomes" id="UP000182836">
    <property type="component" value="Unassembled WGS sequence"/>
</dbReference>
<dbReference type="OrthoDB" id="2991056at2"/>
<evidence type="ECO:0000313" key="1">
    <source>
        <dbReference type="EMBL" id="KON90507.1"/>
    </source>
</evidence>
<gene>
    <name evidence="1" type="ORF">AF333_28935</name>
    <name evidence="2" type="ORF">SAMN04487909_12842</name>
</gene>